<feature type="compositionally biased region" description="Basic and acidic residues" evidence="1">
    <location>
        <begin position="200"/>
        <end position="212"/>
    </location>
</feature>
<feature type="region of interest" description="Disordered" evidence="1">
    <location>
        <begin position="200"/>
        <end position="228"/>
    </location>
</feature>
<keyword evidence="2" id="KW-0812">Transmembrane</keyword>
<evidence type="ECO:0000313" key="4">
    <source>
        <dbReference type="EMBL" id="MTE21712.1"/>
    </source>
</evidence>
<name>A0A6G2BIJ4_9ACTN</name>
<dbReference type="RefSeq" id="WP_162466543.1">
    <property type="nucleotide sequence ID" value="NZ_WIXO01000001.1"/>
</dbReference>
<dbReference type="Gene3D" id="3.40.50.720">
    <property type="entry name" value="NAD(P)-binding Rossmann-like Domain"/>
    <property type="match status" value="1"/>
</dbReference>
<evidence type="ECO:0000313" key="5">
    <source>
        <dbReference type="Proteomes" id="UP000473014"/>
    </source>
</evidence>
<accession>A0A6G2BIJ4</accession>
<dbReference type="InterPro" id="IPR005097">
    <property type="entry name" value="Sacchrp_dh_NADP-bd"/>
</dbReference>
<evidence type="ECO:0000259" key="3">
    <source>
        <dbReference type="Pfam" id="PF03435"/>
    </source>
</evidence>
<dbReference type="EMBL" id="WIXO01000001">
    <property type="protein sequence ID" value="MTE21712.1"/>
    <property type="molecule type" value="Genomic_DNA"/>
</dbReference>
<keyword evidence="5" id="KW-1185">Reference proteome</keyword>
<organism evidence="4 5">
    <name type="scientific">Streptomyces taklimakanensis</name>
    <dbReference type="NCBI Taxonomy" id="2569853"/>
    <lineage>
        <taxon>Bacteria</taxon>
        <taxon>Bacillati</taxon>
        <taxon>Actinomycetota</taxon>
        <taxon>Actinomycetes</taxon>
        <taxon>Kitasatosporales</taxon>
        <taxon>Streptomycetaceae</taxon>
        <taxon>Streptomyces</taxon>
    </lineage>
</organism>
<feature type="transmembrane region" description="Helical" evidence="2">
    <location>
        <begin position="270"/>
        <end position="289"/>
    </location>
</feature>
<gene>
    <name evidence="4" type="ORF">F0L17_21875</name>
</gene>
<dbReference type="PANTHER" id="PTHR12286:SF5">
    <property type="entry name" value="SACCHAROPINE DEHYDROGENASE-LIKE OXIDOREDUCTASE"/>
    <property type="match status" value="1"/>
</dbReference>
<keyword evidence="2" id="KW-0472">Membrane</keyword>
<dbReference type="Pfam" id="PF03435">
    <property type="entry name" value="Sacchrp_dh_NADP"/>
    <property type="match status" value="1"/>
</dbReference>
<comment type="caution">
    <text evidence="4">The sequence shown here is derived from an EMBL/GenBank/DDBJ whole genome shotgun (WGS) entry which is preliminary data.</text>
</comment>
<dbReference type="SUPFAM" id="SSF51735">
    <property type="entry name" value="NAD(P)-binding Rossmann-fold domains"/>
    <property type="match status" value="1"/>
</dbReference>
<evidence type="ECO:0000256" key="2">
    <source>
        <dbReference type="SAM" id="Phobius"/>
    </source>
</evidence>
<evidence type="ECO:0000256" key="1">
    <source>
        <dbReference type="SAM" id="MobiDB-lite"/>
    </source>
</evidence>
<dbReference type="GO" id="GO:0009247">
    <property type="term" value="P:glycolipid biosynthetic process"/>
    <property type="evidence" value="ECO:0007669"/>
    <property type="project" value="TreeGrafter"/>
</dbReference>
<dbReference type="PANTHER" id="PTHR12286">
    <property type="entry name" value="SACCHAROPINE DEHYDROGENASE-LIKE OXIDOREDUCTASE"/>
    <property type="match status" value="1"/>
</dbReference>
<feature type="domain" description="Saccharopine dehydrogenase NADP binding" evidence="3">
    <location>
        <begin position="11"/>
        <end position="139"/>
    </location>
</feature>
<dbReference type="GO" id="GO:0005886">
    <property type="term" value="C:plasma membrane"/>
    <property type="evidence" value="ECO:0007669"/>
    <property type="project" value="TreeGrafter"/>
</dbReference>
<protein>
    <submittedName>
        <fullName evidence="4">Saccharopine dehydrogenase</fullName>
    </submittedName>
</protein>
<dbReference type="InterPro" id="IPR036291">
    <property type="entry name" value="NAD(P)-bd_dom_sf"/>
</dbReference>
<dbReference type="AlphaFoldDB" id="A0A6G2BIJ4"/>
<proteinExistence type="predicted"/>
<dbReference type="InterPro" id="IPR051276">
    <property type="entry name" value="Saccharopine_DH-like_oxidrdct"/>
</dbReference>
<sequence length="396" mass="42501">MSRNDREHDLVLFGATGFTGGLTAEYLAAHAPDGFRWALAGRNRDKLLRLRERLAETDPACAGLPLLHADAFDPDSLRAVAGSTRVVATTVGPYVRHGEPLVAACAEAGTDYADLTGEPEFVDRMYLRHHERARESGARLVHACGFDSVPHDLGVLFTVERLPEGVPLRIDGYVRASGAFSGGTFASALTAFSRRRQAEAAARERRRVEPRPAGRRIGAPLDRPRRSGKAGAWAVPLPTVDPQVVARSAAALERYGPDFRYRHYAAVRRLPVAVGGVVGAGALFALARFPTARRALSARWAPGEGPDPGRRARSWFTVRFFGEGGGRRVVTEVSGGDPGYGETAKMLAESAMCLALDDLPETSGQVTTAVAMGNALTERLVGAGISFRVVSRPDRP</sequence>
<dbReference type="Proteomes" id="UP000473014">
    <property type="component" value="Unassembled WGS sequence"/>
</dbReference>
<reference evidence="4 5" key="1">
    <citation type="submission" date="2019-11" db="EMBL/GenBank/DDBJ databases">
        <authorList>
            <person name="Yuan L."/>
        </authorList>
    </citation>
    <scope>NUCLEOTIDE SEQUENCE [LARGE SCALE GENOMIC DNA]</scope>
    <source>
        <strain evidence="4 5">TRM43335</strain>
    </source>
</reference>
<keyword evidence="2" id="KW-1133">Transmembrane helix</keyword>